<dbReference type="Pfam" id="PF03547">
    <property type="entry name" value="Mem_trans"/>
    <property type="match status" value="1"/>
</dbReference>
<dbReference type="RefSeq" id="WP_004933810.1">
    <property type="nucleotide sequence ID" value="NZ_BBNM01000002.1"/>
</dbReference>
<name>A0A1P8EKP1_9GAMM</name>
<dbReference type="AlphaFoldDB" id="A0A1P8EKP1"/>
<dbReference type="PANTHER" id="PTHR36838:SF1">
    <property type="entry name" value="SLR1864 PROTEIN"/>
    <property type="match status" value="1"/>
</dbReference>
<evidence type="ECO:0000256" key="1">
    <source>
        <dbReference type="ARBA" id="ARBA00004651"/>
    </source>
</evidence>
<keyword evidence="6 8" id="KW-1133">Transmembrane helix</keyword>
<evidence type="ECO:0000313" key="9">
    <source>
        <dbReference type="EMBL" id="APV36784.1"/>
    </source>
</evidence>
<feature type="transmembrane region" description="Helical" evidence="8">
    <location>
        <begin position="245"/>
        <end position="264"/>
    </location>
</feature>
<comment type="similarity">
    <text evidence="2">Belongs to the auxin efflux carrier (TC 2.A.69) family.</text>
</comment>
<feature type="transmembrane region" description="Helical" evidence="8">
    <location>
        <begin position="92"/>
        <end position="113"/>
    </location>
</feature>
<dbReference type="GeneID" id="67512796"/>
<feature type="transmembrane region" description="Helical" evidence="8">
    <location>
        <begin position="62"/>
        <end position="85"/>
    </location>
</feature>
<dbReference type="STRING" id="487316.BEN76_12485"/>
<comment type="subcellular location">
    <subcellularLocation>
        <location evidence="1">Cell membrane</location>
        <topology evidence="1">Multi-pass membrane protein</topology>
    </subcellularLocation>
</comment>
<dbReference type="Proteomes" id="UP000185674">
    <property type="component" value="Chromosome"/>
</dbReference>
<feature type="transmembrane region" description="Helical" evidence="8">
    <location>
        <begin position="190"/>
        <end position="207"/>
    </location>
</feature>
<dbReference type="KEGG" id="asol:BEN76_12485"/>
<keyword evidence="7 8" id="KW-0472">Membrane</keyword>
<keyword evidence="5 8" id="KW-0812">Transmembrane</keyword>
<dbReference type="eggNOG" id="COG0679">
    <property type="taxonomic scope" value="Bacteria"/>
</dbReference>
<feature type="transmembrane region" description="Helical" evidence="8">
    <location>
        <begin position="214"/>
        <end position="239"/>
    </location>
</feature>
<evidence type="ECO:0000256" key="3">
    <source>
        <dbReference type="ARBA" id="ARBA00022448"/>
    </source>
</evidence>
<evidence type="ECO:0000256" key="7">
    <source>
        <dbReference type="ARBA" id="ARBA00023136"/>
    </source>
</evidence>
<feature type="transmembrane region" description="Helical" evidence="8">
    <location>
        <begin position="152"/>
        <end position="170"/>
    </location>
</feature>
<accession>A0A1P8EKP1</accession>
<keyword evidence="3" id="KW-0813">Transport</keyword>
<feature type="transmembrane region" description="Helical" evidence="8">
    <location>
        <begin position="276"/>
        <end position="298"/>
    </location>
</feature>
<feature type="transmembrane region" description="Helical" evidence="8">
    <location>
        <begin position="6"/>
        <end position="22"/>
    </location>
</feature>
<evidence type="ECO:0000256" key="2">
    <source>
        <dbReference type="ARBA" id="ARBA00010145"/>
    </source>
</evidence>
<protein>
    <submittedName>
        <fullName evidence="9 10">Transporter</fullName>
    </submittedName>
</protein>
<gene>
    <name evidence="9" type="ORF">BEN76_12485</name>
    <name evidence="10" type="ORF">RHP80_04915</name>
</gene>
<evidence type="ECO:0000256" key="5">
    <source>
        <dbReference type="ARBA" id="ARBA00022692"/>
    </source>
</evidence>
<dbReference type="GO" id="GO:0005886">
    <property type="term" value="C:plasma membrane"/>
    <property type="evidence" value="ECO:0007669"/>
    <property type="project" value="UniProtKB-SubCell"/>
</dbReference>
<reference evidence="9 11" key="1">
    <citation type="submission" date="2016-08" db="EMBL/GenBank/DDBJ databases">
        <title>Complete genome sequence of Acinetobacter baylyi strain GFJ2.</title>
        <authorList>
            <person name="Tabata M."/>
            <person name="Kuboki S."/>
            <person name="Gibu N."/>
            <person name="Kinouchi Y."/>
            <person name="Vangnai A."/>
            <person name="Kasai D."/>
            <person name="Fukuda M."/>
        </authorList>
    </citation>
    <scope>NUCLEOTIDE SEQUENCE [LARGE SCALE GENOMIC DNA]</scope>
    <source>
        <strain evidence="9 11">GFJ2</strain>
    </source>
</reference>
<evidence type="ECO:0000313" key="10">
    <source>
        <dbReference type="EMBL" id="WND06492.1"/>
    </source>
</evidence>
<dbReference type="EMBL" id="CP134206">
    <property type="protein sequence ID" value="WND06492.1"/>
    <property type="molecule type" value="Genomic_DNA"/>
</dbReference>
<dbReference type="Gene3D" id="1.20.1530.20">
    <property type="match status" value="1"/>
</dbReference>
<feature type="transmembrane region" description="Helical" evidence="8">
    <location>
        <begin position="119"/>
        <end position="140"/>
    </location>
</feature>
<dbReference type="PANTHER" id="PTHR36838">
    <property type="entry name" value="AUXIN EFFLUX CARRIER FAMILY PROTEIN"/>
    <property type="match status" value="1"/>
</dbReference>
<keyword evidence="4" id="KW-1003">Cell membrane</keyword>
<dbReference type="InterPro" id="IPR038770">
    <property type="entry name" value="Na+/solute_symporter_sf"/>
</dbReference>
<dbReference type="GO" id="GO:0055085">
    <property type="term" value="P:transmembrane transport"/>
    <property type="evidence" value="ECO:0007669"/>
    <property type="project" value="InterPro"/>
</dbReference>
<organism evidence="9 11">
    <name type="scientific">Acinetobacter soli</name>
    <dbReference type="NCBI Taxonomy" id="487316"/>
    <lineage>
        <taxon>Bacteria</taxon>
        <taxon>Pseudomonadati</taxon>
        <taxon>Pseudomonadota</taxon>
        <taxon>Gammaproteobacteria</taxon>
        <taxon>Moraxellales</taxon>
        <taxon>Moraxellaceae</taxon>
        <taxon>Acinetobacter</taxon>
    </lineage>
</organism>
<dbReference type="Proteomes" id="UP001256400">
    <property type="component" value="Chromosome"/>
</dbReference>
<proteinExistence type="inferred from homology"/>
<evidence type="ECO:0000256" key="8">
    <source>
        <dbReference type="SAM" id="Phobius"/>
    </source>
</evidence>
<dbReference type="InterPro" id="IPR004776">
    <property type="entry name" value="Mem_transp_PIN-like"/>
</dbReference>
<evidence type="ECO:0000256" key="6">
    <source>
        <dbReference type="ARBA" id="ARBA00022989"/>
    </source>
</evidence>
<evidence type="ECO:0000313" key="11">
    <source>
        <dbReference type="Proteomes" id="UP000185674"/>
    </source>
</evidence>
<sequence>MVIEVFLRAFLLLFISGIGWGVGKRFKLDSKDIAALLVYVISPFVIFYAITESPANWRYLKYSAGAFLLASFMAMLGLIFARLFWKDSRVHLFGFAAGTGNTGYFALPLVLAIFDPTQIAIAIFIIIGINLYEFTVGYFITAKGNSTYRESLIKVIKMPIIYAAILGILFKYLDLNLNPIVSSFLSNFKGAYSVLGMMTIGITIAKFTKIEFDWLYSILSIFWKHIVYPVVGFVIFYLIFPTDILVLQVIALMVATPMAANVVVISNNLGLHPEKAATSVMLSTVLSVVTVPLALYFVTQYL</sequence>
<evidence type="ECO:0000256" key="4">
    <source>
        <dbReference type="ARBA" id="ARBA00022475"/>
    </source>
</evidence>
<feature type="transmembrane region" description="Helical" evidence="8">
    <location>
        <begin position="34"/>
        <end position="50"/>
    </location>
</feature>
<dbReference type="EMBL" id="CP016896">
    <property type="protein sequence ID" value="APV36784.1"/>
    <property type="molecule type" value="Genomic_DNA"/>
</dbReference>
<reference evidence="10" key="2">
    <citation type="submission" date="2023-09" db="EMBL/GenBank/DDBJ databases">
        <title>Acinetobacter soli.</title>
        <authorList>
            <person name="Kim B."/>
            <person name="Kim D."/>
            <person name="Park D."/>
        </authorList>
    </citation>
    <scope>NUCLEOTIDE SEQUENCE</scope>
    <source>
        <strain evidence="10">2023.05</strain>
    </source>
</reference>